<dbReference type="EMBL" id="CP032317">
    <property type="protein sequence ID" value="AYA37623.1"/>
    <property type="molecule type" value="Genomic_DNA"/>
</dbReference>
<reference evidence="4 5" key="1">
    <citation type="submission" date="2018-09" db="EMBL/GenBank/DDBJ databases">
        <title>Hymenobacter medium sp. nov., isolated from R2A medium.</title>
        <authorList>
            <person name="Yingchao G."/>
        </authorList>
    </citation>
    <scope>NUCLEOTIDE SEQUENCE [LARGE SCALE GENOMIC DNA]</scope>
    <source>
        <strain evidence="5">sh-6</strain>
    </source>
</reference>
<dbReference type="KEGG" id="hyh:D3Y59_11530"/>
<dbReference type="Proteomes" id="UP000262802">
    <property type="component" value="Chromosome"/>
</dbReference>
<feature type="chain" id="PRO_5017680196" evidence="2">
    <location>
        <begin position="39"/>
        <end position="247"/>
    </location>
</feature>
<feature type="region of interest" description="Disordered" evidence="1">
    <location>
        <begin position="46"/>
        <end position="65"/>
    </location>
</feature>
<dbReference type="InterPro" id="IPR025665">
    <property type="entry name" value="Beta-barrel_OMP_2"/>
</dbReference>
<feature type="signal peptide" evidence="2">
    <location>
        <begin position="1"/>
        <end position="38"/>
    </location>
</feature>
<feature type="compositionally biased region" description="Polar residues" evidence="1">
    <location>
        <begin position="50"/>
        <end position="60"/>
    </location>
</feature>
<evidence type="ECO:0000256" key="2">
    <source>
        <dbReference type="SAM" id="SignalP"/>
    </source>
</evidence>
<keyword evidence="5" id="KW-1185">Reference proteome</keyword>
<gene>
    <name evidence="4" type="ORF">D3Y59_11530</name>
</gene>
<dbReference type="SUPFAM" id="SSF103515">
    <property type="entry name" value="Autotransporter"/>
    <property type="match status" value="1"/>
</dbReference>
<evidence type="ECO:0000313" key="4">
    <source>
        <dbReference type="EMBL" id="AYA37623.1"/>
    </source>
</evidence>
<dbReference type="InterPro" id="IPR036709">
    <property type="entry name" value="Autotransporte_beta_dom_sf"/>
</dbReference>
<evidence type="ECO:0000313" key="5">
    <source>
        <dbReference type="Proteomes" id="UP000262802"/>
    </source>
</evidence>
<evidence type="ECO:0000259" key="3">
    <source>
        <dbReference type="Pfam" id="PF13568"/>
    </source>
</evidence>
<organism evidence="4 5">
    <name type="scientific">Hymenobacter oligotrophus</name>
    <dbReference type="NCBI Taxonomy" id="2319843"/>
    <lineage>
        <taxon>Bacteria</taxon>
        <taxon>Pseudomonadati</taxon>
        <taxon>Bacteroidota</taxon>
        <taxon>Cytophagia</taxon>
        <taxon>Cytophagales</taxon>
        <taxon>Hymenobacteraceae</taxon>
        <taxon>Hymenobacter</taxon>
    </lineage>
</organism>
<dbReference type="Pfam" id="PF13568">
    <property type="entry name" value="OMP_b-brl_2"/>
    <property type="match status" value="1"/>
</dbReference>
<evidence type="ECO:0000256" key="1">
    <source>
        <dbReference type="SAM" id="MobiDB-lite"/>
    </source>
</evidence>
<proteinExistence type="predicted"/>
<sequence>MRCCPQLPGGAQPKIHYHMKKIALLLSLCALCSWEALAQRGVEGIRKSSDYQTTPDSRNNGFGIKGGWNSSNFRGDDKKNYGNEASRQNFHAGAYAQFGFSPQTSLQVEALYSRQGFKASSAFRPAGMQNTYETQLDYVQVPVMFVYNFVDNVSFHVGPQVSLLVNVKEDKNAVNISNRNYNSLDYGGVAGLEARVGPARVGGRYVLSLANIYNDPKMENGMMTPNENLNDIKNSLIQVYVGFGFAQ</sequence>
<protein>
    <submittedName>
        <fullName evidence="4">PorT family protein</fullName>
    </submittedName>
</protein>
<feature type="domain" description="Outer membrane protein beta-barrel" evidence="3">
    <location>
        <begin position="58"/>
        <end position="213"/>
    </location>
</feature>
<name>A0A3B7R2I5_9BACT</name>
<accession>A0A3B7R2I5</accession>
<dbReference type="OrthoDB" id="947434at2"/>
<dbReference type="AlphaFoldDB" id="A0A3B7R2I5"/>
<keyword evidence="2" id="KW-0732">Signal</keyword>